<comment type="caution">
    <text evidence="3">The sequence shown here is derived from an EMBL/GenBank/DDBJ whole genome shotgun (WGS) entry which is preliminary data.</text>
</comment>
<feature type="compositionally biased region" description="Pro residues" evidence="1">
    <location>
        <begin position="432"/>
        <end position="459"/>
    </location>
</feature>
<evidence type="ECO:0000256" key="2">
    <source>
        <dbReference type="SAM" id="Phobius"/>
    </source>
</evidence>
<dbReference type="VEuPathDB" id="PiroplasmaDB:BOVATA_006470"/>
<dbReference type="GeneID" id="39872924"/>
<feature type="compositionally biased region" description="Polar residues" evidence="1">
    <location>
        <begin position="1084"/>
        <end position="1099"/>
    </location>
</feature>
<accession>A0A2H6K836</accession>
<keyword evidence="2" id="KW-1133">Transmembrane helix</keyword>
<feature type="compositionally biased region" description="Gly residues" evidence="1">
    <location>
        <begin position="718"/>
        <end position="727"/>
    </location>
</feature>
<feature type="compositionally biased region" description="Low complexity" evidence="1">
    <location>
        <begin position="1110"/>
        <end position="1121"/>
    </location>
</feature>
<feature type="compositionally biased region" description="Polar residues" evidence="1">
    <location>
        <begin position="817"/>
        <end position="830"/>
    </location>
</feature>
<feature type="compositionally biased region" description="Polar residues" evidence="1">
    <location>
        <begin position="756"/>
        <end position="766"/>
    </location>
</feature>
<feature type="compositionally biased region" description="Gly residues" evidence="1">
    <location>
        <begin position="1169"/>
        <end position="1178"/>
    </location>
</feature>
<keyword evidence="4" id="KW-1185">Reference proteome</keyword>
<sequence>MMVESGNRFFFTTLRDCFVFFDWLYTEPEGRKTHEDVAKKLYGLLKDYYDGSELTEGKIQSNLTNFLSKVDTFYKKLVAQHVPQEALGTAASIKKDATPEEIVNALLECLPKFLAAIYYLWYCVSHTFESLGGGGWKDDCPGWEKGRWYGLRNNWGGDLQAYLRSSDTNEYRVIPGSFNKDEVRDGWSYNGYSRGYSMVTSLKNIFGKRDDAEENVFRDVFATSVLAATSGTQISNTANALALVNVFCEIVVEADKNVNREKFKTHVQSKGGCIHWDFLKDHCSTLKSQLGKLFNEKAFSFTGYGGKRQYFQTTAFVRRTAQWLRENLDEVRKNLEKIQQFESEHDGNANEFARLSKHHDMLQAYYAELGPHFTKNLFPYGFTFYGGKEHIKTNAPYELLRAEWDSIIFDLRRANGGLAELKRILDGKGCAAPPPKPRPRPAPAPRPPRPARPVPPPPGTSRTTGGRTTGPRLLGDWSYVGSRASGVGGGNAGGRGTNHRGGGSGASRGSGGAPGAPRNGIHHSGSRGAKSAQRGRHPGRTMSTKPQRAQSQNDSQRHSQQHPPPAASSASRISSPPAATLPTPARIVSQPPAHGHSSASSSSSSSSSVNGTGGQERGPQVPASGHVQQNVQTSMGSTVTLPHASPVLEPGKQCGASQDSMQPRSSDPLNSASRYSGGVTSTQHSPKGTSTPGENTDARMGIVVQPSHILPSSPGAGERVGPGGAPSTGGSLTVDSTDGVLTASEPVASLSVITAHDQSAPRQDSLSHGAGDPGHGGSSMPHAGSSHDGAPGAVGTLVDQVPDSDGKLSSGIRPAVSSKTAHTQTSIVQTPDSLPPVVPPPGGGQGLDGQAPSSNLTQQHPQGSQQNLTSGETITAATNRAGPGGDEASGGGGGSARGTDGDSQVGSHSGQPSNTSQHSVQHHTSSHSPRDSASDIADSPGDRGLALQSPPLINPQGDTGDASGHSPASIPQAPISDPLSDPDNAVTRGQQIVPTRDNGPLGQPGPTLSVPPPPPSAPPPSIAADPSTPPSTPHGSMGAQGVHGQQAMQTPDPNLIGDTDHTEPLNQQVTSSSVDLHDPPGKSRSGSPHLTPGTPTISQHDAVHGAVLIQPSSVSGPQPSSIAASPAGGGQDPDDEASLLDPNLPDATLSMAIPGALPMTFPVLQPGQESGGAAGSGSPGVTIGGPNSLNGQTFNNNLGSSGASMNSGSDASHQIPPQTPMLDPNQFQLEIEKLYTPDMIYGADTFQGEPLSAVGHKRVVSLSDTYSNIPTQAPFREKFHPKFTTLEFEDKCVPPWIAKRHNDNLHEFPETELFPSESPHTVREMLIWMVGLQNPKHHVAMEKCIKKAFDSMPDATLGEVKLSVNGAEITAKQVLDALKPTAMFSSSVLSTIEPNWKGNITLSATLKPKVSDQSQDPDPACLLCQLRDYAYACCHQLAFLKSQCSRDQLNGGWQDCYYGRDVSSPKSPLQAFLTDASASKFETYPFDPCNICLKSRVNMGFNTEDLSASQQTGNTLHTILSPICGGNDPLLTLSSYLTCLTRRTPRTTGEIVSFFHNFGNSLYLPSSQMSPLGSALSEPHRHCPDWDILAADDLNALQDLRGSAPPSSIHHDKDNDHPSTLSTLLGCGIDNFKCRQLMKPITYRAYALLWESLKRLQKEMKNLQCHDSKALHQCANALPLLYLHGFTPPESTLKPSLKCSELIAKLEEVANGKPIARLMTAMGNFLIGICAPFLFAIVALWLIATLYIAHSLLYRMDVLRIRSHLMRSKASHLIDVKSLLTHGRKMLSLYKDVDYFDDEPVDQFDVTQ</sequence>
<organism evidence="3 4">
    <name type="scientific">Babesia ovata</name>
    <dbReference type="NCBI Taxonomy" id="189622"/>
    <lineage>
        <taxon>Eukaryota</taxon>
        <taxon>Sar</taxon>
        <taxon>Alveolata</taxon>
        <taxon>Apicomplexa</taxon>
        <taxon>Aconoidasida</taxon>
        <taxon>Piroplasmida</taxon>
        <taxon>Babesiidae</taxon>
        <taxon>Babesia</taxon>
    </lineage>
</organism>
<feature type="compositionally biased region" description="Low complexity" evidence="1">
    <location>
        <begin position="567"/>
        <end position="585"/>
    </location>
</feature>
<feature type="compositionally biased region" description="Low complexity" evidence="1">
    <location>
        <begin position="460"/>
        <end position="472"/>
    </location>
</feature>
<feature type="compositionally biased region" description="Gly residues" evidence="1">
    <location>
        <begin position="486"/>
        <end position="514"/>
    </location>
</feature>
<keyword evidence="2" id="KW-0472">Membrane</keyword>
<feature type="transmembrane region" description="Helical" evidence="2">
    <location>
        <begin position="1725"/>
        <end position="1753"/>
    </location>
</feature>
<feature type="compositionally biased region" description="Low complexity" evidence="1">
    <location>
        <begin position="597"/>
        <end position="608"/>
    </location>
</feature>
<protein>
    <submittedName>
        <fullName evidence="3">Ribosome-binding protein 1</fullName>
    </submittedName>
</protein>
<feature type="compositionally biased region" description="Polar residues" evidence="1">
    <location>
        <begin position="1064"/>
        <end position="1074"/>
    </location>
</feature>
<feature type="compositionally biased region" description="Gly residues" evidence="1">
    <location>
        <begin position="882"/>
        <end position="896"/>
    </location>
</feature>
<feature type="compositionally biased region" description="Polar residues" evidence="1">
    <location>
        <begin position="854"/>
        <end position="878"/>
    </location>
</feature>
<dbReference type="RefSeq" id="XP_028865397.1">
    <property type="nucleotide sequence ID" value="XM_029009564.1"/>
</dbReference>
<feature type="compositionally biased region" description="Polar residues" evidence="1">
    <location>
        <begin position="626"/>
        <end position="640"/>
    </location>
</feature>
<feature type="compositionally biased region" description="Pro residues" evidence="1">
    <location>
        <begin position="833"/>
        <end position="842"/>
    </location>
</feature>
<name>A0A2H6K836_9APIC</name>
<feature type="region of interest" description="Disordered" evidence="1">
    <location>
        <begin position="1160"/>
        <end position="1219"/>
    </location>
</feature>
<feature type="compositionally biased region" description="Polar residues" evidence="1">
    <location>
        <begin position="1185"/>
        <end position="1216"/>
    </location>
</feature>
<evidence type="ECO:0000256" key="1">
    <source>
        <dbReference type="SAM" id="MobiDB-lite"/>
    </source>
</evidence>
<reference evidence="3 4" key="1">
    <citation type="journal article" date="2017" name="BMC Genomics">
        <title>Whole-genome assembly of Babesia ovata and comparative genomics between closely related pathogens.</title>
        <authorList>
            <person name="Yamagishi J."/>
            <person name="Asada M."/>
            <person name="Hakimi H."/>
            <person name="Tanaka T.Q."/>
            <person name="Sugimoto C."/>
            <person name="Kawazu S."/>
        </authorList>
    </citation>
    <scope>NUCLEOTIDE SEQUENCE [LARGE SCALE GENOMIC DNA]</scope>
    <source>
        <strain evidence="3 4">Miyake</strain>
    </source>
</reference>
<feature type="compositionally biased region" description="Polar residues" evidence="1">
    <location>
        <begin position="655"/>
        <end position="694"/>
    </location>
</feature>
<dbReference type="EMBL" id="BDSA01000001">
    <property type="protein sequence ID" value="GBE59154.1"/>
    <property type="molecule type" value="Genomic_DNA"/>
</dbReference>
<gene>
    <name evidence="3" type="ORF">BOVATA_006470</name>
</gene>
<evidence type="ECO:0000313" key="4">
    <source>
        <dbReference type="Proteomes" id="UP000236319"/>
    </source>
</evidence>
<feature type="region of interest" description="Disordered" evidence="1">
    <location>
        <begin position="751"/>
        <end position="1146"/>
    </location>
</feature>
<dbReference type="Proteomes" id="UP000236319">
    <property type="component" value="Unassembled WGS sequence"/>
</dbReference>
<feature type="compositionally biased region" description="Pro residues" evidence="1">
    <location>
        <begin position="1009"/>
        <end position="1032"/>
    </location>
</feature>
<proteinExistence type="predicted"/>
<feature type="region of interest" description="Disordered" evidence="1">
    <location>
        <begin position="427"/>
        <end position="737"/>
    </location>
</feature>
<feature type="compositionally biased region" description="Polar residues" evidence="1">
    <location>
        <begin position="541"/>
        <end position="554"/>
    </location>
</feature>
<keyword evidence="2" id="KW-0812">Transmembrane</keyword>
<evidence type="ECO:0000313" key="3">
    <source>
        <dbReference type="EMBL" id="GBE59154.1"/>
    </source>
</evidence>